<keyword evidence="3" id="KW-1185">Reference proteome</keyword>
<proteinExistence type="predicted"/>
<evidence type="ECO:0000313" key="2">
    <source>
        <dbReference type="EMBL" id="GIJ53476.1"/>
    </source>
</evidence>
<protein>
    <submittedName>
        <fullName evidence="2">Uncharacterized protein</fullName>
    </submittedName>
</protein>
<dbReference type="RefSeq" id="WP_203987686.1">
    <property type="nucleotide sequence ID" value="NZ_BOPG01000006.1"/>
</dbReference>
<feature type="transmembrane region" description="Helical" evidence="1">
    <location>
        <begin position="34"/>
        <end position="56"/>
    </location>
</feature>
<feature type="transmembrane region" description="Helical" evidence="1">
    <location>
        <begin position="7"/>
        <end position="28"/>
    </location>
</feature>
<keyword evidence="1" id="KW-1133">Transmembrane helix</keyword>
<organism evidence="2 3">
    <name type="scientific">Virgisporangium aurantiacum</name>
    <dbReference type="NCBI Taxonomy" id="175570"/>
    <lineage>
        <taxon>Bacteria</taxon>
        <taxon>Bacillati</taxon>
        <taxon>Actinomycetota</taxon>
        <taxon>Actinomycetes</taxon>
        <taxon>Micromonosporales</taxon>
        <taxon>Micromonosporaceae</taxon>
        <taxon>Virgisporangium</taxon>
    </lineage>
</organism>
<comment type="caution">
    <text evidence="2">The sequence shown here is derived from an EMBL/GenBank/DDBJ whole genome shotgun (WGS) entry which is preliminary data.</text>
</comment>
<reference evidence="2" key="1">
    <citation type="submission" date="2021-01" db="EMBL/GenBank/DDBJ databases">
        <title>Whole genome shotgun sequence of Virgisporangium aurantiacum NBRC 16421.</title>
        <authorList>
            <person name="Komaki H."/>
            <person name="Tamura T."/>
        </authorList>
    </citation>
    <scope>NUCLEOTIDE SEQUENCE</scope>
    <source>
        <strain evidence="2">NBRC 16421</strain>
    </source>
</reference>
<gene>
    <name evidence="2" type="ORF">Vau01_009920</name>
</gene>
<keyword evidence="1" id="KW-0472">Membrane</keyword>
<evidence type="ECO:0000313" key="3">
    <source>
        <dbReference type="Proteomes" id="UP000612585"/>
    </source>
</evidence>
<evidence type="ECO:0000256" key="1">
    <source>
        <dbReference type="SAM" id="Phobius"/>
    </source>
</evidence>
<keyword evidence="1" id="KW-0812">Transmembrane</keyword>
<dbReference type="EMBL" id="BOPG01000006">
    <property type="protein sequence ID" value="GIJ53476.1"/>
    <property type="molecule type" value="Genomic_DNA"/>
</dbReference>
<dbReference type="Proteomes" id="UP000612585">
    <property type="component" value="Unassembled WGS sequence"/>
</dbReference>
<name>A0A8J3YXI6_9ACTN</name>
<accession>A0A8J3YXI6</accession>
<sequence length="64" mass="6483">MTGHGQAISLLTSAFAGAVGGWLSWLGGLNTANSVLAGASAFGATLVIMILVIQFLQDREPSGH</sequence>
<dbReference type="AlphaFoldDB" id="A0A8J3YXI6"/>